<dbReference type="GO" id="GO:0051015">
    <property type="term" value="F:actin filament binding"/>
    <property type="evidence" value="ECO:0007669"/>
    <property type="project" value="InterPro"/>
</dbReference>
<dbReference type="Gene3D" id="1.20.58.2220">
    <property type="entry name" value="Formin, FH2 domain"/>
    <property type="match status" value="1"/>
</dbReference>
<gene>
    <name evidence="2" type="ORF">Bca52824_000793</name>
</gene>
<organism evidence="2 3">
    <name type="scientific">Brassica carinata</name>
    <name type="common">Ethiopian mustard</name>
    <name type="synonym">Abyssinian cabbage</name>
    <dbReference type="NCBI Taxonomy" id="52824"/>
    <lineage>
        <taxon>Eukaryota</taxon>
        <taxon>Viridiplantae</taxon>
        <taxon>Streptophyta</taxon>
        <taxon>Embryophyta</taxon>
        <taxon>Tracheophyta</taxon>
        <taxon>Spermatophyta</taxon>
        <taxon>Magnoliopsida</taxon>
        <taxon>eudicotyledons</taxon>
        <taxon>Gunneridae</taxon>
        <taxon>Pentapetalae</taxon>
        <taxon>rosids</taxon>
        <taxon>malvids</taxon>
        <taxon>Brassicales</taxon>
        <taxon>Brassicaceae</taxon>
        <taxon>Brassiceae</taxon>
        <taxon>Brassica</taxon>
    </lineage>
</organism>
<dbReference type="OrthoDB" id="1668162at2759"/>
<dbReference type="SUPFAM" id="SSF101447">
    <property type="entry name" value="Formin homology 2 domain (FH2 domain)"/>
    <property type="match status" value="1"/>
</dbReference>
<evidence type="ECO:0000256" key="1">
    <source>
        <dbReference type="SAM" id="MobiDB-lite"/>
    </source>
</evidence>
<name>A0A8X7WEY8_BRACI</name>
<dbReference type="InterPro" id="IPR042201">
    <property type="entry name" value="FH2_Formin_sf"/>
</dbReference>
<feature type="compositionally biased region" description="Pro residues" evidence="1">
    <location>
        <begin position="27"/>
        <end position="37"/>
    </location>
</feature>
<keyword evidence="3" id="KW-1185">Reference proteome</keyword>
<dbReference type="InterPro" id="IPR027643">
    <property type="entry name" value="Formin-like_plant"/>
</dbReference>
<evidence type="ECO:0000313" key="2">
    <source>
        <dbReference type="EMBL" id="KAG2329613.1"/>
    </source>
</evidence>
<dbReference type="PANTHER" id="PTHR23213">
    <property type="entry name" value="FORMIN-RELATED"/>
    <property type="match status" value="1"/>
</dbReference>
<proteinExistence type="predicted"/>
<dbReference type="AlphaFoldDB" id="A0A8X7WEY8"/>
<dbReference type="EMBL" id="JAAMPC010000001">
    <property type="protein sequence ID" value="KAG2329613.1"/>
    <property type="molecule type" value="Genomic_DNA"/>
</dbReference>
<evidence type="ECO:0000313" key="3">
    <source>
        <dbReference type="Proteomes" id="UP000886595"/>
    </source>
</evidence>
<sequence>MKAIKSFEISPQPPPQLPQFPNRASMPPQPLRPPSPSQQPQVMHKTPPPPPPPLFLDFSQRRPSGEDNFLCVSLQNAGPDYGLGRVMFTALEALVKMMPTKEEELKLCSYKGVVDELGSAKNILRALVGVPFAFQRAEAMMYRDV</sequence>
<reference evidence="2 3" key="1">
    <citation type="submission" date="2020-02" db="EMBL/GenBank/DDBJ databases">
        <authorList>
            <person name="Ma Q."/>
            <person name="Huang Y."/>
            <person name="Song X."/>
            <person name="Pei D."/>
        </authorList>
    </citation>
    <scope>NUCLEOTIDE SEQUENCE [LARGE SCALE GENOMIC DNA]</scope>
    <source>
        <strain evidence="2">Sxm20200214</strain>
        <tissue evidence="2">Leaf</tissue>
    </source>
</reference>
<feature type="region of interest" description="Disordered" evidence="1">
    <location>
        <begin position="1"/>
        <end position="62"/>
    </location>
</feature>
<protein>
    <submittedName>
        <fullName evidence="2">Uncharacterized protein</fullName>
    </submittedName>
</protein>
<comment type="caution">
    <text evidence="2">The sequence shown here is derived from an EMBL/GenBank/DDBJ whole genome shotgun (WGS) entry which is preliminary data.</text>
</comment>
<dbReference type="GO" id="GO:0045010">
    <property type="term" value="P:actin nucleation"/>
    <property type="evidence" value="ECO:0007669"/>
    <property type="project" value="InterPro"/>
</dbReference>
<accession>A0A8X7WEY8</accession>
<dbReference type="Proteomes" id="UP000886595">
    <property type="component" value="Unassembled WGS sequence"/>
</dbReference>
<dbReference type="PANTHER" id="PTHR23213:SF177">
    <property type="entry name" value="FORMIN-LIKE PROTEIN 11"/>
    <property type="match status" value="1"/>
</dbReference>